<accession>A0A6J4MD24</accession>
<feature type="non-terminal residue" evidence="2">
    <location>
        <position position="1"/>
    </location>
</feature>
<gene>
    <name evidence="2" type="ORF">AVDCRST_MAG40-3174</name>
</gene>
<protein>
    <submittedName>
        <fullName evidence="2">Uncharacterized protein</fullName>
    </submittedName>
</protein>
<name>A0A6J4MD24_9BACT</name>
<feature type="region of interest" description="Disordered" evidence="1">
    <location>
        <begin position="1"/>
        <end position="125"/>
    </location>
</feature>
<feature type="compositionally biased region" description="Basic residues" evidence="1">
    <location>
        <begin position="51"/>
        <end position="80"/>
    </location>
</feature>
<sequence length="125" mass="13423">ACTPSDHAARPAAGPHGRRRLLPTPEPREPPPGRGGARVAHGGPGGEPGLQRRHRVRGARRGAAHPTRFRRREPHHRAHHPGLGGALPHPAPLHRGPDRQQPPAHGQRHQREPGRRGAAPDPAVV</sequence>
<evidence type="ECO:0000256" key="1">
    <source>
        <dbReference type="SAM" id="MobiDB-lite"/>
    </source>
</evidence>
<evidence type="ECO:0000313" key="2">
    <source>
        <dbReference type="EMBL" id="CAA9356000.1"/>
    </source>
</evidence>
<organism evidence="2">
    <name type="scientific">uncultured Gemmatimonadaceae bacterium</name>
    <dbReference type="NCBI Taxonomy" id="246130"/>
    <lineage>
        <taxon>Bacteria</taxon>
        <taxon>Pseudomonadati</taxon>
        <taxon>Gemmatimonadota</taxon>
        <taxon>Gemmatimonadia</taxon>
        <taxon>Gemmatimonadales</taxon>
        <taxon>Gemmatimonadaceae</taxon>
        <taxon>environmental samples</taxon>
    </lineage>
</organism>
<dbReference type="AlphaFoldDB" id="A0A6J4MD24"/>
<reference evidence="2" key="1">
    <citation type="submission" date="2020-02" db="EMBL/GenBank/DDBJ databases">
        <authorList>
            <person name="Meier V. D."/>
        </authorList>
    </citation>
    <scope>NUCLEOTIDE SEQUENCE</scope>
    <source>
        <strain evidence="2">AVDCRST_MAG40</strain>
    </source>
</reference>
<proteinExistence type="predicted"/>
<dbReference type="EMBL" id="CADCTX010000872">
    <property type="protein sequence ID" value="CAA9356000.1"/>
    <property type="molecule type" value="Genomic_DNA"/>
</dbReference>
<feature type="non-terminal residue" evidence="2">
    <location>
        <position position="125"/>
    </location>
</feature>